<dbReference type="CDD" id="cd10456">
    <property type="entry name" value="GIY-YIG_UPF0213"/>
    <property type="match status" value="1"/>
</dbReference>
<dbReference type="EMBL" id="BPEU01000008">
    <property type="protein sequence ID" value="GIU39233.1"/>
    <property type="molecule type" value="Genomic_DNA"/>
</dbReference>
<protein>
    <recommendedName>
        <fullName evidence="2">GIY-YIG domain-containing protein</fullName>
    </recommendedName>
</protein>
<dbReference type="SUPFAM" id="SSF82771">
    <property type="entry name" value="GIY-YIG endonuclease"/>
    <property type="match status" value="1"/>
</dbReference>
<gene>
    <name evidence="3" type="ORF">TUM3794_13530</name>
</gene>
<reference evidence="3 4" key="1">
    <citation type="submission" date="2021-05" db="EMBL/GenBank/DDBJ databases">
        <title>Molecular characterization for Shewanella algae harboring chromosomal blaOXA-55-like strains isolated from clinical and environment sample.</title>
        <authorList>
            <person name="Ohama Y."/>
            <person name="Aoki K."/>
            <person name="Harada S."/>
            <person name="Moriya K."/>
            <person name="Ishii Y."/>
            <person name="Tateda K."/>
        </authorList>
    </citation>
    <scope>NUCLEOTIDE SEQUENCE [LARGE SCALE GENOMIC DNA]</scope>
    <source>
        <strain evidence="3 4">MBTL60-118</strain>
    </source>
</reference>
<evidence type="ECO:0000313" key="4">
    <source>
        <dbReference type="Proteomes" id="UP000773469"/>
    </source>
</evidence>
<dbReference type="InterPro" id="IPR000305">
    <property type="entry name" value="GIY-YIG_endonuc"/>
</dbReference>
<keyword evidence="4" id="KW-1185">Reference proteome</keyword>
<dbReference type="PANTHER" id="PTHR34477">
    <property type="entry name" value="UPF0213 PROTEIN YHBQ"/>
    <property type="match status" value="1"/>
</dbReference>
<dbReference type="Pfam" id="PF01541">
    <property type="entry name" value="GIY-YIG"/>
    <property type="match status" value="1"/>
</dbReference>
<dbReference type="RefSeq" id="WP_175427337.1">
    <property type="nucleotide sequence ID" value="NZ_BPEU01000008.1"/>
</dbReference>
<dbReference type="SMART" id="SM00465">
    <property type="entry name" value="GIYc"/>
    <property type="match status" value="1"/>
</dbReference>
<dbReference type="InterPro" id="IPR050190">
    <property type="entry name" value="UPF0213_domain"/>
</dbReference>
<evidence type="ECO:0000313" key="3">
    <source>
        <dbReference type="EMBL" id="GIU39233.1"/>
    </source>
</evidence>
<evidence type="ECO:0000259" key="2">
    <source>
        <dbReference type="PROSITE" id="PS50164"/>
    </source>
</evidence>
<comment type="similarity">
    <text evidence="1">Belongs to the UPF0213 family.</text>
</comment>
<proteinExistence type="inferred from homology"/>
<name>A0ABQ4NXN9_SHECO</name>
<dbReference type="PANTHER" id="PTHR34477:SF1">
    <property type="entry name" value="UPF0213 PROTEIN YHBQ"/>
    <property type="match status" value="1"/>
</dbReference>
<dbReference type="InterPro" id="IPR035901">
    <property type="entry name" value="GIY-YIG_endonuc_sf"/>
</dbReference>
<accession>A0ABQ4NXN9</accession>
<evidence type="ECO:0000256" key="1">
    <source>
        <dbReference type="ARBA" id="ARBA00007435"/>
    </source>
</evidence>
<comment type="caution">
    <text evidence="3">The sequence shown here is derived from an EMBL/GenBank/DDBJ whole genome shotgun (WGS) entry which is preliminary data.</text>
</comment>
<dbReference type="Gene3D" id="3.40.1440.10">
    <property type="entry name" value="GIY-YIG endonuclease"/>
    <property type="match status" value="1"/>
</dbReference>
<dbReference type="Proteomes" id="UP000773469">
    <property type="component" value="Unassembled WGS sequence"/>
</dbReference>
<feature type="domain" description="GIY-YIG" evidence="2">
    <location>
        <begin position="14"/>
        <end position="91"/>
    </location>
</feature>
<dbReference type="PROSITE" id="PS50164">
    <property type="entry name" value="GIY_YIG"/>
    <property type="match status" value="1"/>
</dbReference>
<organism evidence="3 4">
    <name type="scientific">Shewanella colwelliana</name>
    <name type="common">Alteromonas colwelliana</name>
    <dbReference type="NCBI Taxonomy" id="23"/>
    <lineage>
        <taxon>Bacteria</taxon>
        <taxon>Pseudomonadati</taxon>
        <taxon>Pseudomonadota</taxon>
        <taxon>Gammaproteobacteria</taxon>
        <taxon>Alteromonadales</taxon>
        <taxon>Shewanellaceae</taxon>
        <taxon>Shewanella</taxon>
    </lineage>
</organism>
<sequence>MADSIKNATAMSDAVWYLYMIRCRQGQLYTGITTDIARRFKEHQTGGAKAAKYLKGKGPLKLCYQEQVGNHSAALKREIVVKKLNKNAKLALIQSDAS</sequence>